<comment type="caution">
    <text evidence="2">The sequence shown here is derived from an EMBL/GenBank/DDBJ whole genome shotgun (WGS) entry which is preliminary data.</text>
</comment>
<reference evidence="3" key="2">
    <citation type="submission" date="2023-07" db="EMBL/GenBank/DDBJ databases">
        <title>Yangia mangrovi SAOS 153D genome.</title>
        <authorList>
            <person name="Verma A."/>
            <person name="Pal Y."/>
            <person name="Sundharam S."/>
            <person name="Bisht B."/>
            <person name="Srinivasan K."/>
        </authorList>
    </citation>
    <scope>NUCLEOTIDE SEQUENCE [LARGE SCALE GENOMIC DNA]</scope>
    <source>
        <strain evidence="3">SAOS 153D</strain>
    </source>
</reference>
<evidence type="ECO:0000313" key="1">
    <source>
        <dbReference type="EMBL" id="MCT4371154.1"/>
    </source>
</evidence>
<dbReference type="EMBL" id="NTHN01000017">
    <property type="protein sequence ID" value="PBD20925.1"/>
    <property type="molecule type" value="Genomic_DNA"/>
</dbReference>
<dbReference type="Proteomes" id="UP000217448">
    <property type="component" value="Unassembled WGS sequence"/>
</dbReference>
<organism evidence="2">
    <name type="scientific">Alloyangia mangrovi</name>
    <dbReference type="NCBI Taxonomy" id="1779329"/>
    <lineage>
        <taxon>Bacteria</taxon>
        <taxon>Pseudomonadati</taxon>
        <taxon>Pseudomonadota</taxon>
        <taxon>Alphaproteobacteria</taxon>
        <taxon>Rhodobacterales</taxon>
        <taxon>Roseobacteraceae</taxon>
        <taxon>Alloyangia</taxon>
    </lineage>
</organism>
<reference evidence="1" key="3">
    <citation type="submission" date="2024-05" db="EMBL/GenBank/DDBJ databases">
        <title>Yangia mangrovi SAOS 153D genome.</title>
        <authorList>
            <person name="Verma A."/>
            <person name="Pal Y."/>
            <person name="Sundharam S."/>
            <person name="Bisht B."/>
            <person name="Srinivasan K."/>
        </authorList>
    </citation>
    <scope>NUCLEOTIDE SEQUENCE</scope>
    <source>
        <strain evidence="1">SAOS 153D</strain>
    </source>
</reference>
<name>A0A2A3K0H2_9RHOB</name>
<gene>
    <name evidence="1" type="ORF">CLG85_012830</name>
    <name evidence="2" type="ORF">CLG85_01320</name>
</gene>
<evidence type="ECO:0000313" key="2">
    <source>
        <dbReference type="EMBL" id="PBD20925.1"/>
    </source>
</evidence>
<dbReference type="AlphaFoldDB" id="A0A2A3K0H2"/>
<protein>
    <submittedName>
        <fullName evidence="2">Uncharacterized protein</fullName>
    </submittedName>
</protein>
<accession>A0A2A3K0H2</accession>
<dbReference type="EMBL" id="NTHN02000021">
    <property type="protein sequence ID" value="MCT4371154.1"/>
    <property type="molecule type" value="Genomic_DNA"/>
</dbReference>
<keyword evidence="3" id="KW-1185">Reference proteome</keyword>
<proteinExistence type="predicted"/>
<sequence>MIEARRSGRKGLSLTDTPRRLEHPNMNAQLLHWWMRDYDHVFVVLNPFFRVPGFTPETTAWGPLRSEATTPQELEALLESLGGPQPDQAPEAFDEIIKTTGQAVRWDMIAQALGVSDFRHFARMVWLWVIGAEPPDLDATLVSRIARHCRLEGLYKPEEDWLPLVLEPMLVPYFEALGLDEVTLWDETRTSSLECPVEAFHRDEPPVALMDAPISAISAPGLLISWSQDQVTGLLALTDEMRQKADPARHLEGFWAGAGTSSLVLDQPRAPALLH</sequence>
<evidence type="ECO:0000313" key="3">
    <source>
        <dbReference type="Proteomes" id="UP000217448"/>
    </source>
</evidence>
<dbReference type="OrthoDB" id="9151069at2"/>
<reference evidence="2" key="1">
    <citation type="submission" date="2017-09" db="EMBL/GenBank/DDBJ databases">
        <title>Yangia sp. SAOS 153D whole genome sequencing.</title>
        <authorList>
            <person name="Verma A."/>
            <person name="Krishnamurthi S."/>
        </authorList>
    </citation>
    <scope>NUCLEOTIDE SEQUENCE [LARGE SCALE GENOMIC DNA]</scope>
    <source>
        <strain evidence="2">SAOS 153D</strain>
    </source>
</reference>